<name>A0A6C0AMV4_9ZZZZ</name>
<dbReference type="AlphaFoldDB" id="A0A6C0AMV4"/>
<dbReference type="EMBL" id="MN740729">
    <property type="protein sequence ID" value="QHS81082.1"/>
    <property type="molecule type" value="Genomic_DNA"/>
</dbReference>
<evidence type="ECO:0000313" key="1">
    <source>
        <dbReference type="EMBL" id="QHS81082.1"/>
    </source>
</evidence>
<reference evidence="1" key="1">
    <citation type="journal article" date="2020" name="Nature">
        <title>Giant virus diversity and host interactions through global metagenomics.</title>
        <authorList>
            <person name="Schulz F."/>
            <person name="Roux S."/>
            <person name="Paez-Espino D."/>
            <person name="Jungbluth S."/>
            <person name="Walsh D.A."/>
            <person name="Denef V.J."/>
            <person name="McMahon K.D."/>
            <person name="Konstantinidis K.T."/>
            <person name="Eloe-Fadrosh E.A."/>
            <person name="Kyrpides N.C."/>
            <person name="Woyke T."/>
        </authorList>
    </citation>
    <scope>NUCLEOTIDE SEQUENCE</scope>
    <source>
        <strain evidence="1">GVMAG-S-1101161-73</strain>
    </source>
</reference>
<accession>A0A6C0AMV4</accession>
<sequence length="147" mass="16493">MASYTIPRALWESLDAVLFTKGMAMAKEVAADLGVPVQPLLAALNTQERGKFIILPDDELTKYQCQALIKHGATFMRCRCPTLKPSPSYCNAHERYSPDIPRGLRHVRLIDGSDVPYVLYGSDVFTLNGEKCGYLKNNRVTLFQIEK</sequence>
<protein>
    <submittedName>
        <fullName evidence="1">Uncharacterized protein</fullName>
    </submittedName>
</protein>
<proteinExistence type="predicted"/>
<organism evidence="1">
    <name type="scientific">viral metagenome</name>
    <dbReference type="NCBI Taxonomy" id="1070528"/>
    <lineage>
        <taxon>unclassified sequences</taxon>
        <taxon>metagenomes</taxon>
        <taxon>organismal metagenomes</taxon>
    </lineage>
</organism>